<dbReference type="RefSeq" id="WP_348533802.1">
    <property type="nucleotide sequence ID" value="NZ_BSVA01000001.1"/>
</dbReference>
<dbReference type="Gene3D" id="3.40.50.12780">
    <property type="entry name" value="N-terminal domain of ligase-like"/>
    <property type="match status" value="1"/>
</dbReference>
<dbReference type="InterPro" id="IPR000873">
    <property type="entry name" value="AMP-dep_synth/lig_dom"/>
</dbReference>
<organism evidence="3 4">
    <name type="scientific">Homoserinibacter gongjuensis</name>
    <dbReference type="NCBI Taxonomy" id="1162968"/>
    <lineage>
        <taxon>Bacteria</taxon>
        <taxon>Bacillati</taxon>
        <taxon>Actinomycetota</taxon>
        <taxon>Actinomycetes</taxon>
        <taxon>Micrococcales</taxon>
        <taxon>Microbacteriaceae</taxon>
        <taxon>Homoserinibacter</taxon>
    </lineage>
</organism>
<dbReference type="PANTHER" id="PTHR43201:SF8">
    <property type="entry name" value="ACYL-COA SYNTHETASE FAMILY MEMBER 3"/>
    <property type="match status" value="1"/>
</dbReference>
<dbReference type="Pfam" id="PF00501">
    <property type="entry name" value="AMP-binding"/>
    <property type="match status" value="1"/>
</dbReference>
<dbReference type="EMBL" id="BSVA01000001">
    <property type="protein sequence ID" value="GMA90388.1"/>
    <property type="molecule type" value="Genomic_DNA"/>
</dbReference>
<dbReference type="PANTHER" id="PTHR43201">
    <property type="entry name" value="ACYL-COA SYNTHETASE"/>
    <property type="match status" value="1"/>
</dbReference>
<proteinExistence type="inferred from homology"/>
<feature type="domain" description="AMP-dependent synthetase/ligase" evidence="2">
    <location>
        <begin position="47"/>
        <end position="237"/>
    </location>
</feature>
<dbReference type="InterPro" id="IPR042099">
    <property type="entry name" value="ANL_N_sf"/>
</dbReference>
<reference evidence="4" key="1">
    <citation type="journal article" date="2019" name="Int. J. Syst. Evol. Microbiol.">
        <title>The Global Catalogue of Microorganisms (GCM) 10K type strain sequencing project: providing services to taxonomists for standard genome sequencing and annotation.</title>
        <authorList>
            <consortium name="The Broad Institute Genomics Platform"/>
            <consortium name="The Broad Institute Genome Sequencing Center for Infectious Disease"/>
            <person name="Wu L."/>
            <person name="Ma J."/>
        </authorList>
    </citation>
    <scope>NUCLEOTIDE SEQUENCE [LARGE SCALE GENOMIC DNA]</scope>
    <source>
        <strain evidence="4">NBRC 108755</strain>
    </source>
</reference>
<dbReference type="Proteomes" id="UP001157069">
    <property type="component" value="Unassembled WGS sequence"/>
</dbReference>
<evidence type="ECO:0000259" key="2">
    <source>
        <dbReference type="Pfam" id="PF00501"/>
    </source>
</evidence>
<keyword evidence="4" id="KW-1185">Reference proteome</keyword>
<gene>
    <name evidence="3" type="ORF">GCM10025869_09170</name>
</gene>
<evidence type="ECO:0000313" key="4">
    <source>
        <dbReference type="Proteomes" id="UP001157069"/>
    </source>
</evidence>
<sequence>MRPLVTVAATEGPVAVLEALRSALAGGPALFVASGASGADAAPLPAAVAQHVGLVVETSGTTGRPKRVVLSADAVLASAAASESALGGPAQWVLALPVHYIAGLNVLARSLCAQTSPEVVAGDHFTAAGFVAAATALSDDTAHATALVPAQLATLLDDADARAVLRDFQAVLVGGQATPEPLLERAREGGIRVVRSYGSSETSGGCVYDGRPIGGARVRIVDGEVQLGGPTVADGYLDDPQLTEERFTNDGGIRWFRTADAGEFDGETLRVLGRRDDVIISGA</sequence>
<dbReference type="SUPFAM" id="SSF56801">
    <property type="entry name" value="Acetyl-CoA synthetase-like"/>
    <property type="match status" value="1"/>
</dbReference>
<evidence type="ECO:0000313" key="3">
    <source>
        <dbReference type="EMBL" id="GMA90388.1"/>
    </source>
</evidence>
<protein>
    <recommendedName>
        <fullName evidence="2">AMP-dependent synthetase/ligase domain-containing protein</fullName>
    </recommendedName>
</protein>
<accession>A0ABQ6JQ54</accession>
<evidence type="ECO:0000256" key="1">
    <source>
        <dbReference type="ARBA" id="ARBA00006432"/>
    </source>
</evidence>
<name>A0ABQ6JQ54_9MICO</name>
<comment type="similarity">
    <text evidence="1">Belongs to the ATP-dependent AMP-binding enzyme family.</text>
</comment>
<comment type="caution">
    <text evidence="3">The sequence shown here is derived from an EMBL/GenBank/DDBJ whole genome shotgun (WGS) entry which is preliminary data.</text>
</comment>